<keyword evidence="2" id="KW-1185">Reference proteome</keyword>
<organism evidence="1 2">
    <name type="scientific">Penicillium nordicum</name>
    <dbReference type="NCBI Taxonomy" id="229535"/>
    <lineage>
        <taxon>Eukaryota</taxon>
        <taxon>Fungi</taxon>
        <taxon>Dikarya</taxon>
        <taxon>Ascomycota</taxon>
        <taxon>Pezizomycotina</taxon>
        <taxon>Eurotiomycetes</taxon>
        <taxon>Eurotiomycetidae</taxon>
        <taxon>Eurotiales</taxon>
        <taxon>Aspergillaceae</taxon>
        <taxon>Penicillium</taxon>
    </lineage>
</organism>
<name>A0A0M9WHK2_9EURO</name>
<comment type="caution">
    <text evidence="1">The sequence shown here is derived from an EMBL/GenBank/DDBJ whole genome shotgun (WGS) entry which is preliminary data.</text>
</comment>
<evidence type="ECO:0000313" key="2">
    <source>
        <dbReference type="Proteomes" id="UP000037696"/>
    </source>
</evidence>
<dbReference type="AlphaFoldDB" id="A0A0M9WHK2"/>
<accession>A0A0M9WHK2</accession>
<sequence>MAGSRLSYGPSECGVSVPRGHSARIGVFISCPFNFSIKSVFHVLHGPIDEIQSAENRVPILGRLGIYFTPTLVISRPSVFLNLVLLCSDNMFASLGIYVD</sequence>
<proteinExistence type="predicted"/>
<gene>
    <name evidence="1" type="ORF">ACN38_g3894</name>
</gene>
<dbReference type="Proteomes" id="UP000037696">
    <property type="component" value="Unassembled WGS sequence"/>
</dbReference>
<dbReference type="EMBL" id="LHQQ01000048">
    <property type="protein sequence ID" value="KOS45162.1"/>
    <property type="molecule type" value="Genomic_DNA"/>
</dbReference>
<reference evidence="1 2" key="1">
    <citation type="submission" date="2015-08" db="EMBL/GenBank/DDBJ databases">
        <title>Genome sequencing of Penicillium nordicum.</title>
        <authorList>
            <person name="Nguyen H.D."/>
            <person name="Seifert K.A."/>
        </authorList>
    </citation>
    <scope>NUCLEOTIDE SEQUENCE [LARGE SCALE GENOMIC DNA]</scope>
    <source>
        <strain evidence="1 2">DAOMC 185683</strain>
    </source>
</reference>
<evidence type="ECO:0000313" key="1">
    <source>
        <dbReference type="EMBL" id="KOS45162.1"/>
    </source>
</evidence>
<protein>
    <submittedName>
        <fullName evidence="1">Uncharacterized protein</fullName>
    </submittedName>
</protein>